<dbReference type="GeneID" id="85476441"/>
<feature type="region of interest" description="Disordered" evidence="1">
    <location>
        <begin position="1"/>
        <end position="26"/>
    </location>
</feature>
<protein>
    <submittedName>
        <fullName evidence="2">Uncharacterized protein</fullName>
    </submittedName>
</protein>
<feature type="compositionally biased region" description="Basic residues" evidence="1">
    <location>
        <begin position="10"/>
        <end position="22"/>
    </location>
</feature>
<comment type="caution">
    <text evidence="2">The sequence shown here is derived from an EMBL/GenBank/DDBJ whole genome shotgun (WGS) entry which is preliminary data.</text>
</comment>
<dbReference type="Proteomes" id="UP001243989">
    <property type="component" value="Unassembled WGS sequence"/>
</dbReference>
<feature type="region of interest" description="Disordered" evidence="1">
    <location>
        <begin position="59"/>
        <end position="147"/>
    </location>
</feature>
<dbReference type="RefSeq" id="XP_060438683.1">
    <property type="nucleotide sequence ID" value="XM_060591579.1"/>
</dbReference>
<gene>
    <name evidence="2" type="ORF">BDP81DRAFT_441180</name>
</gene>
<evidence type="ECO:0000313" key="2">
    <source>
        <dbReference type="EMBL" id="KAK1622688.1"/>
    </source>
</evidence>
<organism evidence="2 3">
    <name type="scientific">Colletotrichum phormii</name>
    <dbReference type="NCBI Taxonomy" id="359342"/>
    <lineage>
        <taxon>Eukaryota</taxon>
        <taxon>Fungi</taxon>
        <taxon>Dikarya</taxon>
        <taxon>Ascomycota</taxon>
        <taxon>Pezizomycotina</taxon>
        <taxon>Sordariomycetes</taxon>
        <taxon>Hypocreomycetidae</taxon>
        <taxon>Glomerellales</taxon>
        <taxon>Glomerellaceae</taxon>
        <taxon>Colletotrichum</taxon>
        <taxon>Colletotrichum acutatum species complex</taxon>
    </lineage>
</organism>
<evidence type="ECO:0000313" key="3">
    <source>
        <dbReference type="Proteomes" id="UP001243989"/>
    </source>
</evidence>
<evidence type="ECO:0000256" key="1">
    <source>
        <dbReference type="SAM" id="MobiDB-lite"/>
    </source>
</evidence>
<accession>A0AAI9ZDU2</accession>
<sequence length="147" mass="15476">MPCAKDDAHKHSKCIRSRPRNLGKKEPYSSFFITQPIMNRIAFRQTKLFAASASRVRAMSSQNPIHNAAEAAGQKKDTSPSKPSVISSEGAIGKQFNPDGNIGQIGEAVGGPLSKDGAIGSQFDASKGGIAGTVEKAVDGPRNPAKK</sequence>
<proteinExistence type="predicted"/>
<dbReference type="EMBL" id="JAHMHQ010000034">
    <property type="protein sequence ID" value="KAK1622688.1"/>
    <property type="molecule type" value="Genomic_DNA"/>
</dbReference>
<reference evidence="2" key="1">
    <citation type="submission" date="2021-06" db="EMBL/GenBank/DDBJ databases">
        <title>Comparative genomics, transcriptomics and evolutionary studies reveal genomic signatures of adaptation to plant cell wall in hemibiotrophic fungi.</title>
        <authorList>
            <consortium name="DOE Joint Genome Institute"/>
            <person name="Baroncelli R."/>
            <person name="Diaz J.F."/>
            <person name="Benocci T."/>
            <person name="Peng M."/>
            <person name="Battaglia E."/>
            <person name="Haridas S."/>
            <person name="Andreopoulos W."/>
            <person name="Labutti K."/>
            <person name="Pangilinan J."/>
            <person name="Floch G.L."/>
            <person name="Makela M.R."/>
            <person name="Henrissat B."/>
            <person name="Grigoriev I.V."/>
            <person name="Crouch J.A."/>
            <person name="De Vries R.P."/>
            <person name="Sukno S.A."/>
            <person name="Thon M.R."/>
        </authorList>
    </citation>
    <scope>NUCLEOTIDE SEQUENCE</scope>
    <source>
        <strain evidence="2">CBS 102054</strain>
    </source>
</reference>
<name>A0AAI9ZDU2_9PEZI</name>
<dbReference type="AlphaFoldDB" id="A0AAI9ZDU2"/>
<keyword evidence="3" id="KW-1185">Reference proteome</keyword>